<dbReference type="InterPro" id="IPR036390">
    <property type="entry name" value="WH_DNA-bd_sf"/>
</dbReference>
<dbReference type="GO" id="GO:0003677">
    <property type="term" value="F:DNA binding"/>
    <property type="evidence" value="ECO:0007669"/>
    <property type="project" value="UniProtKB-KW"/>
</dbReference>
<comment type="similarity">
    <text evidence="1">Belongs to the LysR transcriptional regulatory family.</text>
</comment>
<keyword evidence="4" id="KW-0804">Transcription</keyword>
<dbReference type="Pfam" id="PF00126">
    <property type="entry name" value="HTH_1"/>
    <property type="match status" value="1"/>
</dbReference>
<dbReference type="PANTHER" id="PTHR30537:SF5">
    <property type="entry name" value="HTH-TYPE TRANSCRIPTIONAL ACTIVATOR TTDR-RELATED"/>
    <property type="match status" value="1"/>
</dbReference>
<name>A0A162L610_9PROT</name>
<evidence type="ECO:0000313" key="6">
    <source>
        <dbReference type="EMBL" id="KYO53469.1"/>
    </source>
</evidence>
<accession>A0A162L610</accession>
<dbReference type="PANTHER" id="PTHR30537">
    <property type="entry name" value="HTH-TYPE TRANSCRIPTIONAL REGULATOR"/>
    <property type="match status" value="1"/>
</dbReference>
<dbReference type="InterPro" id="IPR058163">
    <property type="entry name" value="LysR-type_TF_proteobact-type"/>
</dbReference>
<organism evidence="6 7">
    <name type="scientific">Tistrella mobilis</name>
    <dbReference type="NCBI Taxonomy" id="171437"/>
    <lineage>
        <taxon>Bacteria</taxon>
        <taxon>Pseudomonadati</taxon>
        <taxon>Pseudomonadota</taxon>
        <taxon>Alphaproteobacteria</taxon>
        <taxon>Geminicoccales</taxon>
        <taxon>Geminicoccaceae</taxon>
        <taxon>Tistrella</taxon>
    </lineage>
</organism>
<protein>
    <recommendedName>
        <fullName evidence="5">HTH lysR-type domain-containing protein</fullName>
    </recommendedName>
</protein>
<keyword evidence="3" id="KW-0238">DNA-binding</keyword>
<reference evidence="6 7" key="1">
    <citation type="submission" date="2015-12" db="EMBL/GenBank/DDBJ databases">
        <title>Genome sequence of Tistrella mobilis MCCC 1A02139.</title>
        <authorList>
            <person name="Lu L."/>
            <person name="Lai Q."/>
            <person name="Shao Z."/>
            <person name="Qian P."/>
        </authorList>
    </citation>
    <scope>NUCLEOTIDE SEQUENCE [LARGE SCALE GENOMIC DNA]</scope>
    <source>
        <strain evidence="6 7">MCCC 1A02139</strain>
    </source>
</reference>
<evidence type="ECO:0000256" key="2">
    <source>
        <dbReference type="ARBA" id="ARBA00023015"/>
    </source>
</evidence>
<dbReference type="InterPro" id="IPR005119">
    <property type="entry name" value="LysR_subst-bd"/>
</dbReference>
<feature type="domain" description="HTH lysR-type" evidence="5">
    <location>
        <begin position="5"/>
        <end position="62"/>
    </location>
</feature>
<evidence type="ECO:0000259" key="5">
    <source>
        <dbReference type="PROSITE" id="PS50931"/>
    </source>
</evidence>
<gene>
    <name evidence="6" type="ORF">AUP44_03750</name>
</gene>
<dbReference type="AlphaFoldDB" id="A0A162L610"/>
<dbReference type="InterPro" id="IPR036388">
    <property type="entry name" value="WH-like_DNA-bd_sf"/>
</dbReference>
<sequence length="308" mass="33713">MANGDPFDGLHEFLAIARRGSIRGAAAELGVTPGAVSQALQGLERRLGLPLFHRTTRRISLTEAGETLLGRLGPAADAITGTIDGLRRMTAEPSGTLRLLAHRMAVETVIHPLIPAFRAACPGVTVDITIDDGLEDQIAGRYDAHIAIGEFIDRDMIAVRVSRPFRWLVAASPDYLARRGRPEVPEDIARHDCIRFRLARSRRIYRWEFERPGPDGTAQALSVDPPGDIVTNDTKLVRTFALQGLGLVYGSELMLADDLAAGRLETVLDAFMPARDALFLCYPRASRGDPKLRAFVEACQRQLRRSGG</sequence>
<dbReference type="OrthoDB" id="9812435at2"/>
<evidence type="ECO:0000256" key="3">
    <source>
        <dbReference type="ARBA" id="ARBA00023125"/>
    </source>
</evidence>
<proteinExistence type="inferred from homology"/>
<dbReference type="RefSeq" id="WP_062763631.1">
    <property type="nucleotide sequence ID" value="NZ_CP121027.1"/>
</dbReference>
<dbReference type="SUPFAM" id="SSF46785">
    <property type="entry name" value="Winged helix' DNA-binding domain"/>
    <property type="match status" value="1"/>
</dbReference>
<evidence type="ECO:0000256" key="1">
    <source>
        <dbReference type="ARBA" id="ARBA00009437"/>
    </source>
</evidence>
<dbReference type="Gene3D" id="3.40.190.290">
    <property type="match status" value="1"/>
</dbReference>
<dbReference type="Gene3D" id="1.10.10.10">
    <property type="entry name" value="Winged helix-like DNA-binding domain superfamily/Winged helix DNA-binding domain"/>
    <property type="match status" value="1"/>
</dbReference>
<dbReference type="EMBL" id="LPZR01000113">
    <property type="protein sequence ID" value="KYO53469.1"/>
    <property type="molecule type" value="Genomic_DNA"/>
</dbReference>
<dbReference type="SUPFAM" id="SSF53850">
    <property type="entry name" value="Periplasmic binding protein-like II"/>
    <property type="match status" value="1"/>
</dbReference>
<dbReference type="Proteomes" id="UP000075787">
    <property type="component" value="Unassembled WGS sequence"/>
</dbReference>
<dbReference type="Pfam" id="PF03466">
    <property type="entry name" value="LysR_substrate"/>
    <property type="match status" value="1"/>
</dbReference>
<dbReference type="GO" id="GO:0003700">
    <property type="term" value="F:DNA-binding transcription factor activity"/>
    <property type="evidence" value="ECO:0007669"/>
    <property type="project" value="InterPro"/>
</dbReference>
<comment type="caution">
    <text evidence="6">The sequence shown here is derived from an EMBL/GenBank/DDBJ whole genome shotgun (WGS) entry which is preliminary data.</text>
</comment>
<keyword evidence="2" id="KW-0805">Transcription regulation</keyword>
<dbReference type="InterPro" id="IPR000847">
    <property type="entry name" value="LysR_HTH_N"/>
</dbReference>
<dbReference type="PROSITE" id="PS50931">
    <property type="entry name" value="HTH_LYSR"/>
    <property type="match status" value="1"/>
</dbReference>
<evidence type="ECO:0000313" key="7">
    <source>
        <dbReference type="Proteomes" id="UP000075787"/>
    </source>
</evidence>
<dbReference type="GeneID" id="97242959"/>
<evidence type="ECO:0000256" key="4">
    <source>
        <dbReference type="ARBA" id="ARBA00023163"/>
    </source>
</evidence>